<feature type="transmembrane region" description="Helical" evidence="13">
    <location>
        <begin position="1044"/>
        <end position="1066"/>
    </location>
</feature>
<dbReference type="AlphaFoldDB" id="Q54P22"/>
<dbReference type="PANTHER" id="PTHR45630:SF14">
    <property type="entry name" value="CATION-TRANSPORTING ATPASE"/>
    <property type="match status" value="1"/>
</dbReference>
<dbReference type="GO" id="GO:0140358">
    <property type="term" value="F:P-type transmembrane transporter activity"/>
    <property type="evidence" value="ECO:0007669"/>
    <property type="project" value="InterPro"/>
</dbReference>
<dbReference type="STRING" id="44689.Q54P22"/>
<feature type="transmembrane region" description="Helical" evidence="13">
    <location>
        <begin position="446"/>
        <end position="472"/>
    </location>
</feature>
<evidence type="ECO:0000259" key="15">
    <source>
        <dbReference type="Pfam" id="PF00690"/>
    </source>
</evidence>
<feature type="transmembrane region" description="Helical" evidence="13">
    <location>
        <begin position="934"/>
        <end position="956"/>
    </location>
</feature>
<dbReference type="InParanoid" id="Q54P22"/>
<dbReference type="SFLD" id="SFLDF00027">
    <property type="entry name" value="p-type_atpase"/>
    <property type="match status" value="1"/>
</dbReference>
<keyword evidence="12" id="KW-0694">RNA-binding</keyword>
<dbReference type="FunCoup" id="Q54P22">
    <property type="interactions" value="118"/>
</dbReference>
<evidence type="ECO:0000313" key="17">
    <source>
        <dbReference type="EMBL" id="EAL65014.1"/>
    </source>
</evidence>
<feature type="transmembrane region" description="Helical" evidence="13">
    <location>
        <begin position="414"/>
        <end position="434"/>
    </location>
</feature>
<dbReference type="InterPro" id="IPR006544">
    <property type="entry name" value="P-type_TPase_V"/>
</dbReference>
<feature type="transmembrane region" description="Helical" evidence="13">
    <location>
        <begin position="64"/>
        <end position="84"/>
    </location>
</feature>
<dbReference type="GO" id="GO:0055085">
    <property type="term" value="P:transmembrane transport"/>
    <property type="evidence" value="ECO:0000318"/>
    <property type="project" value="GO_Central"/>
</dbReference>
<keyword evidence="9 13" id="KW-1278">Translocase</keyword>
<evidence type="ECO:0000256" key="13">
    <source>
        <dbReference type="RuleBase" id="RU362082"/>
    </source>
</evidence>
<organism evidence="17 18">
    <name type="scientific">Dictyostelium discoideum</name>
    <name type="common">Social amoeba</name>
    <dbReference type="NCBI Taxonomy" id="44689"/>
    <lineage>
        <taxon>Eukaryota</taxon>
        <taxon>Amoebozoa</taxon>
        <taxon>Evosea</taxon>
        <taxon>Eumycetozoa</taxon>
        <taxon>Dictyostelia</taxon>
        <taxon>Dictyosteliales</taxon>
        <taxon>Dictyosteliaceae</taxon>
        <taxon>Dictyostelium</taxon>
    </lineage>
</organism>
<feature type="transmembrane region" description="Helical" evidence="13">
    <location>
        <begin position="1002"/>
        <end position="1024"/>
    </location>
</feature>
<dbReference type="InterPro" id="IPR047819">
    <property type="entry name" value="P5A-ATPase_N"/>
</dbReference>
<sequence length="1186" mass="134384">MITSGGNEEIGENELEPLLVNNGSGDLSYLKKFEKQENIDENGGDDMLLVDKMVGYQSISSRELIYWLSILFSCGGILLIFYWFESFYINTRFKKSSISSANHVLVYSKDSRTEFCKVNYLVEENEKYIIYRFSRFFFNEKLQEYEKTKLINQYEKIDFLRLVENGLSENNLQRMKQRFGSNEINFPVKNIPRLLMEEVLHPFFIFQIYSVCLWIAEEYYYYAGAIFIIATVSAVLSLREIRGNLLSLQKIAHFVCPVRVVRNNGRIETIPSTDLAPGDIIELKQDFIMPCDAILLSGQAILNESMLTGESIPVNKYSILSDEEIKSFKQRNNNNQQQQQNIIDISDKEIKDLSKEKRSLVFGGTVVVKLLSSPSTNDRILCMVRDTSFQTTKGKLILSILYPKKSHFKFFMESLKFVGFLCFLAVIGFCISVWKLNSLGIDFGTIAIRALDLITIVVPPALPMAMTVGTGFGLSRLRKTKVFCISPPRLNMAGKIQVFCFDKTGTLTEEGLDLLGIISTLQSTVKHVDNINSTSEYKFNELNDPKITFFSNTTAMFRVLMASCHSLTVINGSVSGDPLEIKIFESTNSTILDAGTIGGSGQVISLVATAFSSQDTISYLENFDFQSKLQRMSVIVQLKSDNACYSLVKGSPEMVKGLCFQHTIPNDYDSQLAMYTEKGYRVLACAYRSWDPTVLFPKRELLRKESESNLHFLGFIIMENRVKPQSPPIIQRLQSANIRTVMVTGDNGLTATSVAKQCGIIKSDTLLFMGLIQPSSSPSPTNGIEDEIIWEPVSQDGRGNIHKLDPTTLLLDEMNRDYNLIVSGPVFKQIYNHYLATGSPRFINMLRRGIVYARMTPDEKQSLIEELQRIGLYVGMCGDGANDCGALKAAHVGISLSESEASIAAPFTSTITDISCCPNLIKEGRASLAVSFKLFQFMGIYSLIQFTSVIFCYFHASVLGNWQYLYQDLIVIFPLVIFLGMTEPCEKLSVKRPSGRLISLNMIGSLLSHITVCFVFLLVVFHLVQSKSWFDEPLLDPDNIFNYITTSLFIFGCFQYSIMLFVFSFGKPFLKAIYTNRYLFLVYIVTLIANLIILFGGFEKLYNFLQLRVIPVSWRSTMFGMIIGNLVANCLIELSFYFYKSRSKKKKILNIRIIFSKKNNELPKDPRVFNTNSVSIPIYQDYYDTF</sequence>
<reference evidence="17 18" key="1">
    <citation type="journal article" date="2005" name="Nature">
        <title>The genome of the social amoeba Dictyostelium discoideum.</title>
        <authorList>
            <consortium name="The Dictyostelium discoideum Sequencing Consortium"/>
            <person name="Eichinger L."/>
            <person name="Pachebat J.A."/>
            <person name="Glockner G."/>
            <person name="Rajandream M.A."/>
            <person name="Sucgang R."/>
            <person name="Berriman M."/>
            <person name="Song J."/>
            <person name="Olsen R."/>
            <person name="Szafranski K."/>
            <person name="Xu Q."/>
            <person name="Tunggal B."/>
            <person name="Kummerfeld S."/>
            <person name="Madera M."/>
            <person name="Konfortov B.A."/>
            <person name="Rivero F."/>
            <person name="Bankier A.T."/>
            <person name="Lehmann R."/>
            <person name="Hamlin N."/>
            <person name="Davies R."/>
            <person name="Gaudet P."/>
            <person name="Fey P."/>
            <person name="Pilcher K."/>
            <person name="Chen G."/>
            <person name="Saunders D."/>
            <person name="Sodergren E."/>
            <person name="Davis P."/>
            <person name="Kerhornou A."/>
            <person name="Nie X."/>
            <person name="Hall N."/>
            <person name="Anjard C."/>
            <person name="Hemphill L."/>
            <person name="Bason N."/>
            <person name="Farbrother P."/>
            <person name="Desany B."/>
            <person name="Just E."/>
            <person name="Morio T."/>
            <person name="Rost R."/>
            <person name="Churcher C."/>
            <person name="Cooper J."/>
            <person name="Haydock S."/>
            <person name="van Driessche N."/>
            <person name="Cronin A."/>
            <person name="Goodhead I."/>
            <person name="Muzny D."/>
            <person name="Mourier T."/>
            <person name="Pain A."/>
            <person name="Lu M."/>
            <person name="Harper D."/>
            <person name="Lindsay R."/>
            <person name="Hauser H."/>
            <person name="James K."/>
            <person name="Quiles M."/>
            <person name="Madan Babu M."/>
            <person name="Saito T."/>
            <person name="Buchrieser C."/>
            <person name="Wardroper A."/>
            <person name="Felder M."/>
            <person name="Thangavelu M."/>
            <person name="Johnson D."/>
            <person name="Knights A."/>
            <person name="Loulseged H."/>
            <person name="Mungall K."/>
            <person name="Oliver K."/>
            <person name="Price C."/>
            <person name="Quail M.A."/>
            <person name="Urushihara H."/>
            <person name="Hernandez J."/>
            <person name="Rabbinowitsch E."/>
            <person name="Steffen D."/>
            <person name="Sanders M."/>
            <person name="Ma J."/>
            <person name="Kohara Y."/>
            <person name="Sharp S."/>
            <person name="Simmonds M."/>
            <person name="Spiegler S."/>
            <person name="Tivey A."/>
            <person name="Sugano S."/>
            <person name="White B."/>
            <person name="Walker D."/>
            <person name="Woodward J."/>
            <person name="Winckler T."/>
            <person name="Tanaka Y."/>
            <person name="Shaulsky G."/>
            <person name="Schleicher M."/>
            <person name="Weinstock G."/>
            <person name="Rosenthal A."/>
            <person name="Cox E.C."/>
            <person name="Chisholm R.L."/>
            <person name="Gibbs R."/>
            <person name="Loomis W.F."/>
            <person name="Platzer M."/>
            <person name="Kay R.R."/>
            <person name="Williams J."/>
            <person name="Dear P.H."/>
            <person name="Noegel A.A."/>
            <person name="Barrell B."/>
            <person name="Kuspa A."/>
        </authorList>
    </citation>
    <scope>NUCLEOTIDE SEQUENCE [LARGE SCALE GENOMIC DNA]</scope>
    <source>
        <strain evidence="17 18">AX4</strain>
    </source>
</reference>
<evidence type="ECO:0000256" key="2">
    <source>
        <dbReference type="ARBA" id="ARBA00006000"/>
    </source>
</evidence>
<keyword evidence="8 13" id="KW-0460">Magnesium</keyword>
<dbReference type="InterPro" id="IPR004014">
    <property type="entry name" value="ATPase_P-typ_cation-transptr_N"/>
</dbReference>
<dbReference type="Gene3D" id="1.20.1110.10">
    <property type="entry name" value="Calcium-transporting ATPase, transmembrane domain"/>
    <property type="match status" value="1"/>
</dbReference>
<dbReference type="NCBIfam" id="TIGR01657">
    <property type="entry name" value="P-ATPase-V"/>
    <property type="match status" value="1"/>
</dbReference>
<dbReference type="Pfam" id="PF13246">
    <property type="entry name" value="Cation_ATPase"/>
    <property type="match status" value="1"/>
</dbReference>
<feature type="transmembrane region" description="Helical" evidence="13">
    <location>
        <begin position="199"/>
        <end position="216"/>
    </location>
</feature>
<evidence type="ECO:0000256" key="9">
    <source>
        <dbReference type="ARBA" id="ARBA00022967"/>
    </source>
</evidence>
<evidence type="ECO:0000256" key="3">
    <source>
        <dbReference type="ARBA" id="ARBA00022553"/>
    </source>
</evidence>
<keyword evidence="18" id="KW-1185">Reference proteome</keyword>
<dbReference type="Gene3D" id="2.70.150.10">
    <property type="entry name" value="Calcium-transporting ATPase, cytoplasmic transduction domain A"/>
    <property type="match status" value="1"/>
</dbReference>
<evidence type="ECO:0000313" key="18">
    <source>
        <dbReference type="Proteomes" id="UP000002195"/>
    </source>
</evidence>
<dbReference type="InterPro" id="IPR023298">
    <property type="entry name" value="ATPase_P-typ_TM_dom_sf"/>
</dbReference>
<evidence type="ECO:0000256" key="7">
    <source>
        <dbReference type="ARBA" id="ARBA00022840"/>
    </source>
</evidence>
<name>Q54P22_DICDI</name>
<dbReference type="Proteomes" id="UP000002195">
    <property type="component" value="Unassembled WGS sequence"/>
</dbReference>
<dbReference type="EC" id="7.2.2.-" evidence="13"/>
<dbReference type="HOGENOM" id="CLU_001828_0_0_1"/>
<dbReference type="PaxDb" id="44689-DDB0237612"/>
<accession>Q54P22</accession>
<comment type="subcellular location">
    <subcellularLocation>
        <location evidence="1 13">Membrane</location>
        <topology evidence="1 13">Multi-pass membrane protein</topology>
    </subcellularLocation>
</comment>
<keyword evidence="11 13" id="KW-0472">Membrane</keyword>
<feature type="domain" description="P5B-type ATPase N-terminal" evidence="16">
    <location>
        <begin position="53"/>
        <end position="137"/>
    </location>
</feature>
<comment type="similarity">
    <text evidence="2 13">Belongs to the cation transport ATPase (P-type) (TC 3.A.3) family. Type V subfamily.</text>
</comment>
<gene>
    <name evidence="17" type="ORF">DDB_G0284849</name>
</gene>
<keyword evidence="7 13" id="KW-0067">ATP-binding</keyword>
<dbReference type="GO" id="GO:0046872">
    <property type="term" value="F:metal ion binding"/>
    <property type="evidence" value="ECO:0007669"/>
    <property type="project" value="UniProtKB-UniRule"/>
</dbReference>
<evidence type="ECO:0000256" key="4">
    <source>
        <dbReference type="ARBA" id="ARBA00022692"/>
    </source>
</evidence>
<dbReference type="PROSITE" id="PS00154">
    <property type="entry name" value="ATPASE_E1_E2"/>
    <property type="match status" value="1"/>
</dbReference>
<dbReference type="GO" id="GO:0003723">
    <property type="term" value="F:RNA binding"/>
    <property type="evidence" value="ECO:0007669"/>
    <property type="project" value="UniProtKB-KW"/>
</dbReference>
<dbReference type="SUPFAM" id="SSF81665">
    <property type="entry name" value="Calcium ATPase, transmembrane domain M"/>
    <property type="match status" value="1"/>
</dbReference>
<dbReference type="RefSeq" id="XP_638373.1">
    <property type="nucleotide sequence ID" value="XM_633281.1"/>
</dbReference>
<dbReference type="GeneID" id="8624806"/>
<dbReference type="Gene3D" id="3.40.1110.10">
    <property type="entry name" value="Calcium-transporting ATPase, cytoplasmic domain N"/>
    <property type="match status" value="1"/>
</dbReference>
<dbReference type="dictyBase" id="DDB_G0284849"/>
<dbReference type="InterPro" id="IPR059000">
    <property type="entry name" value="ATPase_P-type_domA"/>
</dbReference>
<dbReference type="eggNOG" id="KOG0208">
    <property type="taxonomic scope" value="Eukaryota"/>
</dbReference>
<dbReference type="Pfam" id="PF00122">
    <property type="entry name" value="E1-E2_ATPase"/>
    <property type="match status" value="1"/>
</dbReference>
<dbReference type="FunFam" id="3.40.50.1000:FF:000068">
    <property type="entry name" value="Cation-transporting ATPase"/>
    <property type="match status" value="1"/>
</dbReference>
<dbReference type="SMR" id="Q54P22"/>
<dbReference type="GO" id="GO:0016887">
    <property type="term" value="F:ATP hydrolysis activity"/>
    <property type="evidence" value="ECO:0007669"/>
    <property type="project" value="InterPro"/>
</dbReference>
<proteinExistence type="inferred from homology"/>
<dbReference type="NCBIfam" id="TIGR01494">
    <property type="entry name" value="ATPase_P-type"/>
    <property type="match status" value="2"/>
</dbReference>
<feature type="transmembrane region" description="Helical" evidence="13">
    <location>
        <begin position="962"/>
        <end position="981"/>
    </location>
</feature>
<dbReference type="PhylomeDB" id="Q54P22"/>
<dbReference type="InterPro" id="IPR036412">
    <property type="entry name" value="HAD-like_sf"/>
</dbReference>
<evidence type="ECO:0000256" key="1">
    <source>
        <dbReference type="ARBA" id="ARBA00004141"/>
    </source>
</evidence>
<comment type="caution">
    <text evidence="17">The sequence shown here is derived from an EMBL/GenBank/DDBJ whole genome shotgun (WGS) entry which is preliminary data.</text>
</comment>
<dbReference type="GO" id="GO:0005524">
    <property type="term" value="F:ATP binding"/>
    <property type="evidence" value="ECO:0007669"/>
    <property type="project" value="UniProtKB-UniRule"/>
</dbReference>
<evidence type="ECO:0000256" key="12">
    <source>
        <dbReference type="PROSITE-ProRule" id="PRU00182"/>
    </source>
</evidence>
<dbReference type="SUPFAM" id="SSF81653">
    <property type="entry name" value="Calcium ATPase, transduction domain A"/>
    <property type="match status" value="1"/>
</dbReference>
<keyword evidence="3" id="KW-0597">Phosphoprotein</keyword>
<evidence type="ECO:0000256" key="10">
    <source>
        <dbReference type="ARBA" id="ARBA00022989"/>
    </source>
</evidence>
<dbReference type="FunFam" id="1.20.1110.10:FF:000023">
    <property type="entry name" value="Cation-transporting ATPase"/>
    <property type="match status" value="1"/>
</dbReference>
<evidence type="ECO:0000256" key="6">
    <source>
        <dbReference type="ARBA" id="ARBA00022741"/>
    </source>
</evidence>
<dbReference type="InterPro" id="IPR001757">
    <property type="entry name" value="P_typ_ATPase"/>
</dbReference>
<dbReference type="KEGG" id="ddi:DDB_G0284849"/>
<dbReference type="OMA" id="FSCFQYM"/>
<dbReference type="SFLD" id="SFLDG00002">
    <property type="entry name" value="C1.7:_P-type_atpase_like"/>
    <property type="match status" value="1"/>
</dbReference>
<dbReference type="GO" id="GO:0016020">
    <property type="term" value="C:membrane"/>
    <property type="evidence" value="ECO:0000318"/>
    <property type="project" value="GO_Central"/>
</dbReference>
<dbReference type="PRINTS" id="PR00119">
    <property type="entry name" value="CATATPASE"/>
</dbReference>
<feature type="transmembrane region" description="Helical" evidence="13">
    <location>
        <begin position="222"/>
        <end position="241"/>
    </location>
</feature>
<evidence type="ECO:0000256" key="11">
    <source>
        <dbReference type="ARBA" id="ARBA00023136"/>
    </source>
</evidence>
<dbReference type="VEuPathDB" id="AmoebaDB:DDB_G0284849"/>
<comment type="catalytic activity">
    <reaction evidence="13">
        <text>ATP + H2O = ADP + phosphate + H(+)</text>
        <dbReference type="Rhea" id="RHEA:13065"/>
        <dbReference type="ChEBI" id="CHEBI:15377"/>
        <dbReference type="ChEBI" id="CHEBI:15378"/>
        <dbReference type="ChEBI" id="CHEBI:30616"/>
        <dbReference type="ChEBI" id="CHEBI:43474"/>
        <dbReference type="ChEBI" id="CHEBI:456216"/>
    </reaction>
</comment>
<dbReference type="Pfam" id="PF00690">
    <property type="entry name" value="Cation_ATPase_N"/>
    <property type="match status" value="1"/>
</dbReference>
<feature type="domain" description="Cation-transporting P-type ATPase N-terminal" evidence="15">
    <location>
        <begin position="164"/>
        <end position="214"/>
    </location>
</feature>
<feature type="domain" description="P-type ATPase A" evidence="14">
    <location>
        <begin position="258"/>
        <end position="398"/>
    </location>
</feature>
<feature type="transmembrane region" description="Helical" evidence="13">
    <location>
        <begin position="1118"/>
        <end position="1139"/>
    </location>
</feature>
<evidence type="ECO:0000256" key="5">
    <source>
        <dbReference type="ARBA" id="ARBA00022723"/>
    </source>
</evidence>
<evidence type="ECO:0000259" key="16">
    <source>
        <dbReference type="Pfam" id="PF12409"/>
    </source>
</evidence>
<dbReference type="InterPro" id="IPR018303">
    <property type="entry name" value="ATPase_P-typ_P_site"/>
</dbReference>
<dbReference type="Gene3D" id="3.40.50.1000">
    <property type="entry name" value="HAD superfamily/HAD-like"/>
    <property type="match status" value="1"/>
</dbReference>
<dbReference type="SUPFAM" id="SSF56784">
    <property type="entry name" value="HAD-like"/>
    <property type="match status" value="1"/>
</dbReference>
<dbReference type="SUPFAM" id="SSF81660">
    <property type="entry name" value="Metal cation-transporting ATPase, ATP-binding domain N"/>
    <property type="match status" value="1"/>
</dbReference>
<protein>
    <recommendedName>
        <fullName evidence="13">Cation-transporting ATPase</fullName>
        <ecNumber evidence="13">7.2.2.-</ecNumber>
    </recommendedName>
</protein>
<feature type="transmembrane region" description="Helical" evidence="13">
    <location>
        <begin position="1078"/>
        <end position="1098"/>
    </location>
</feature>
<dbReference type="Pfam" id="PF12409">
    <property type="entry name" value="P5-ATPase"/>
    <property type="match status" value="1"/>
</dbReference>
<dbReference type="EMBL" id="AAFI02000072">
    <property type="protein sequence ID" value="EAL65014.1"/>
    <property type="molecule type" value="Genomic_DNA"/>
</dbReference>
<keyword evidence="10 13" id="KW-1133">Transmembrane helix</keyword>
<evidence type="ECO:0000256" key="8">
    <source>
        <dbReference type="ARBA" id="ARBA00022842"/>
    </source>
</evidence>
<dbReference type="Reactome" id="R-DDI-936837">
    <property type="pathway name" value="Ion transport by P-type ATPases"/>
</dbReference>
<keyword evidence="4 13" id="KW-0812">Transmembrane</keyword>
<dbReference type="GO" id="GO:0019829">
    <property type="term" value="F:ATPase-coupled monoatomic cation transmembrane transporter activity"/>
    <property type="evidence" value="ECO:0000318"/>
    <property type="project" value="GO_Central"/>
</dbReference>
<dbReference type="SFLD" id="SFLDS00003">
    <property type="entry name" value="Haloacid_Dehalogenase"/>
    <property type="match status" value="1"/>
</dbReference>
<keyword evidence="5 13" id="KW-0479">Metal-binding</keyword>
<dbReference type="PANTHER" id="PTHR45630">
    <property type="entry name" value="CATION-TRANSPORTING ATPASE-RELATED"/>
    <property type="match status" value="1"/>
</dbReference>
<dbReference type="InterPro" id="IPR044492">
    <property type="entry name" value="P_typ_ATPase_HD_dom"/>
</dbReference>
<evidence type="ECO:0000259" key="14">
    <source>
        <dbReference type="Pfam" id="PF00122"/>
    </source>
</evidence>
<dbReference type="PROSITE" id="PS50889">
    <property type="entry name" value="S4"/>
    <property type="match status" value="1"/>
</dbReference>
<dbReference type="InterPro" id="IPR023299">
    <property type="entry name" value="ATPase_P-typ_cyto_dom_N"/>
</dbReference>
<dbReference type="InterPro" id="IPR008250">
    <property type="entry name" value="ATPase_P-typ_transduc_dom_A_sf"/>
</dbReference>
<dbReference type="InterPro" id="IPR023214">
    <property type="entry name" value="HAD_sf"/>
</dbReference>
<keyword evidence="6 13" id="KW-0547">Nucleotide-binding</keyword>